<dbReference type="Pfam" id="PF01553">
    <property type="entry name" value="Acyltransferase"/>
    <property type="match status" value="1"/>
</dbReference>
<comment type="pathway">
    <text evidence="1">Lipid metabolism.</text>
</comment>
<dbReference type="PANTHER" id="PTHR10434:SF66">
    <property type="entry name" value="PHOSPHOLIPID_GLYCEROL ACYLTRANSFERASE DOMAIN-CONTAINING PROTEIN"/>
    <property type="match status" value="1"/>
</dbReference>
<evidence type="ECO:0000259" key="5">
    <source>
        <dbReference type="SMART" id="SM00563"/>
    </source>
</evidence>
<protein>
    <submittedName>
        <fullName evidence="6">1-acyl-sn-glycerol-3-phosphate acyltransferase</fullName>
    </submittedName>
</protein>
<evidence type="ECO:0000256" key="2">
    <source>
        <dbReference type="ARBA" id="ARBA00022679"/>
    </source>
</evidence>
<dbReference type="SMART" id="SM00563">
    <property type="entry name" value="PlsC"/>
    <property type="match status" value="1"/>
</dbReference>
<feature type="domain" description="Phospholipid/glycerol acyltransferase" evidence="5">
    <location>
        <begin position="86"/>
        <end position="194"/>
    </location>
</feature>
<dbReference type="PANTHER" id="PTHR10434">
    <property type="entry name" value="1-ACYL-SN-GLYCEROL-3-PHOSPHATE ACYLTRANSFERASE"/>
    <property type="match status" value="1"/>
</dbReference>
<dbReference type="EMBL" id="JAGXFD010000002">
    <property type="protein sequence ID" value="MBZ9569176.1"/>
    <property type="molecule type" value="Genomic_DNA"/>
</dbReference>
<accession>A0ABS7X2P8</accession>
<keyword evidence="4" id="KW-0812">Transmembrane</keyword>
<dbReference type="RefSeq" id="WP_224421492.1">
    <property type="nucleotide sequence ID" value="NZ_JAGXFD010000002.1"/>
</dbReference>
<keyword evidence="7" id="KW-1185">Reference proteome</keyword>
<proteinExistence type="predicted"/>
<dbReference type="InterPro" id="IPR002123">
    <property type="entry name" value="Plipid/glycerol_acylTrfase"/>
</dbReference>
<evidence type="ECO:0000256" key="1">
    <source>
        <dbReference type="ARBA" id="ARBA00005189"/>
    </source>
</evidence>
<keyword evidence="3 6" id="KW-0012">Acyltransferase</keyword>
<dbReference type="Proteomes" id="UP001319883">
    <property type="component" value="Unassembled WGS sequence"/>
</dbReference>
<evidence type="ECO:0000256" key="3">
    <source>
        <dbReference type="ARBA" id="ARBA00023315"/>
    </source>
</evidence>
<gene>
    <name evidence="6" type="ORF">KGQ91_16030</name>
</gene>
<comment type="caution">
    <text evidence="6">The sequence shown here is derived from an EMBL/GenBank/DDBJ whole genome shotgun (WGS) entry which is preliminary data.</text>
</comment>
<reference evidence="6 7" key="1">
    <citation type="submission" date="2021-05" db="EMBL/GenBank/DDBJ databases">
        <title>Petroleum and Energy Research Collection (APPE): ex situ preservation of microbial diversity associated with the oil industry and exploitation of its biotechnological potential.</title>
        <authorList>
            <person name="Paixao C.T.M."/>
            <person name="Gomes M.B."/>
            <person name="Oliveira V.M."/>
        </authorList>
    </citation>
    <scope>NUCLEOTIDE SEQUENCE [LARGE SCALE GENOMIC DNA]</scope>
    <source>
        <strain evidence="6 7">LIT2</strain>
    </source>
</reference>
<dbReference type="GO" id="GO:0016746">
    <property type="term" value="F:acyltransferase activity"/>
    <property type="evidence" value="ECO:0007669"/>
    <property type="project" value="UniProtKB-KW"/>
</dbReference>
<sequence>MTRHLDPLWRRLITPLAFVGFAVAALTVGAVLAPLTRLASPDRAAAQRRTRHLVRLTCRGFLAALRHARLIDYRVSGVERLAAGGHLLLANHPTLLDALFLLAFTPNANCIVKGPLARHPVTAGVIRAAGFITNRRPRATLRAACRALADGQSLIVFPEGTRSTPGRPVRLRRGGAAIAVTSHAVITPVRIDCRPSTLTKGEPWYRVPPRRPAFRIAVGPPIPPTVPSQAAPRAIGDLTQHLEAYFNRPHKG</sequence>
<keyword evidence="4" id="KW-0472">Membrane</keyword>
<evidence type="ECO:0000313" key="6">
    <source>
        <dbReference type="EMBL" id="MBZ9569176.1"/>
    </source>
</evidence>
<evidence type="ECO:0000313" key="7">
    <source>
        <dbReference type="Proteomes" id="UP001319883"/>
    </source>
</evidence>
<name>A0ABS7X2P8_9GAMM</name>
<keyword evidence="4" id="KW-1133">Transmembrane helix</keyword>
<evidence type="ECO:0000256" key="4">
    <source>
        <dbReference type="SAM" id="Phobius"/>
    </source>
</evidence>
<keyword evidence="2" id="KW-0808">Transferase</keyword>
<dbReference type="CDD" id="cd07989">
    <property type="entry name" value="LPLAT_AGPAT-like"/>
    <property type="match status" value="1"/>
</dbReference>
<dbReference type="SUPFAM" id="SSF69593">
    <property type="entry name" value="Glycerol-3-phosphate (1)-acyltransferase"/>
    <property type="match status" value="1"/>
</dbReference>
<feature type="transmembrane region" description="Helical" evidence="4">
    <location>
        <begin position="12"/>
        <end position="33"/>
    </location>
</feature>
<organism evidence="6 7">
    <name type="scientific">Modicisalibacter tunisiensis</name>
    <dbReference type="NCBI Taxonomy" id="390637"/>
    <lineage>
        <taxon>Bacteria</taxon>
        <taxon>Pseudomonadati</taxon>
        <taxon>Pseudomonadota</taxon>
        <taxon>Gammaproteobacteria</taxon>
        <taxon>Oceanospirillales</taxon>
        <taxon>Halomonadaceae</taxon>
        <taxon>Modicisalibacter</taxon>
    </lineage>
</organism>